<accession>A0ACD5Y923</accession>
<dbReference type="EnsemblPlants" id="AVESA.00010b.r2.5DG0935330.1">
    <property type="protein sequence ID" value="AVESA.00010b.r2.5DG0935330.1.CDS"/>
    <property type="gene ID" value="AVESA.00010b.r2.5DG0935330"/>
</dbReference>
<proteinExistence type="predicted"/>
<protein>
    <submittedName>
        <fullName evidence="1">Uncharacterized protein</fullName>
    </submittedName>
</protein>
<organism evidence="1 2">
    <name type="scientific">Avena sativa</name>
    <name type="common">Oat</name>
    <dbReference type="NCBI Taxonomy" id="4498"/>
    <lineage>
        <taxon>Eukaryota</taxon>
        <taxon>Viridiplantae</taxon>
        <taxon>Streptophyta</taxon>
        <taxon>Embryophyta</taxon>
        <taxon>Tracheophyta</taxon>
        <taxon>Spermatophyta</taxon>
        <taxon>Magnoliopsida</taxon>
        <taxon>Liliopsida</taxon>
        <taxon>Poales</taxon>
        <taxon>Poaceae</taxon>
        <taxon>BOP clade</taxon>
        <taxon>Pooideae</taxon>
        <taxon>Poodae</taxon>
        <taxon>Poeae</taxon>
        <taxon>Poeae Chloroplast Group 1 (Aveneae type)</taxon>
        <taxon>Aveninae</taxon>
        <taxon>Avena</taxon>
    </lineage>
</organism>
<evidence type="ECO:0000313" key="2">
    <source>
        <dbReference type="Proteomes" id="UP001732700"/>
    </source>
</evidence>
<reference evidence="1" key="1">
    <citation type="submission" date="2021-05" db="EMBL/GenBank/DDBJ databases">
        <authorList>
            <person name="Scholz U."/>
            <person name="Mascher M."/>
            <person name="Fiebig A."/>
        </authorList>
    </citation>
    <scope>NUCLEOTIDE SEQUENCE [LARGE SCALE GENOMIC DNA]</scope>
</reference>
<sequence length="1928" mass="219256">MLDTSGLSKEWWGEAIKTACHVLNRVPKKNKTITPFEEWERKRLKLSYLRTWGCLAKVNVPIPKKRKLGPKTVDCVFLGYAFHSIGYRFLIVKSQVSDMHVGTIMESNDATFFEDIFPMKDSSSSSNQEMPSLSSQELITIPKPTISIEHPDNPVEDNSEAPIRSKRQRTAKSFGDDFIVYLVDDTPTSISEAYASQDADYWKEAVHSEMDSIIANGTWEITDRPYGCKPVGCKWVFKKKLRPDGTIEKYKARLVAKGYTQKEDEDFFDTYSPVARLTTIRVLLSLAASHDLLVHQMDVKTAFLNGELDEEIYMDQPDGFMIDGQQGKVCKLLKSLYGLKQAPKQWHEKFERTLTDEGFIMENTTLNRSQHTSGAMTQFEFVLLKQITNNFSEDRIIGCGAYGVVYKGVLDSGEKIAVKKLIYMPLDHDSEKQFHNECTNLMRVQHQNIVLLVGYCYETRRQCVEYNGKYVFAEENERALCFEYLEGGSLEKYVSDEPCILDWDMCYKIIKGVCEGLNHLHNGYTDSIFHLDLKPANILLDNNMIPKIGDFGLSRLFSTVGTCTTTTPLGTVGFTPPEYVDKQEISPKYDVFSLGVVIIHIMAGRKHYYDHVGNPSKIIELVCENWGKRLHATMLSHGSEEVKTCIELALTCVESDRQKRLSIKQIVDELNRIDIEKLPLTHEATNLQNREADYNQYTNSVSMGVHDNANQFDSLVAIAYIPIVSDEVGGDDRSMHGSMYQDAAKPMDYVHESIIRAEGNIHTPITMGITNTIVVTSGSKLCDDLFQWARCTISSRWNGLEGQRLHHELFCLESGLQYLMDTLPAMYDLIDRVEWRSHKHRVAELLPNLKDAVYDADDLLDEFRWYTLNLKVEGNRSQSLSVDFFNSFIQGSFIKSVNGIRGRLDNISTRLLNMGLHEVSTRFDKSLRPETSSSPNETKIFGRDMELKKIIRFLCEPRNNNIANHKCQKGNNAVDVSISTSSSNQVSSESSIKDLTVLPIVGIGGVGKTSLAQHICSDARVKSHFDLIIWVFVSDDFDVKRLTKEAIESCPGQQASTNNLNTLQILLSNIVSKKRFLIVLDDMWDDVLKENRQSWNRFRAPFNNVLQGSVILVTTRSRQVADGVGTTDPIILDGLKDDIFWNFFKLCVFESGSSNNNDPELERIGRSIVPKLKGSPLAAKTLGRILRMNLQAAHWNAILESELWKLRQEDNEILPALRLSYMYLPFHLKRCFSLCALYPKDYKFQKGHLAEFWVAEGFVEPQGDIPVQDIGCEYFNDLLDRSFFQEVQSEYVIHDLLHDMAQKVSEFDCFIIKGRSDFKSIPLNVRHLSILSSADIDYSNLLALCRFKKLRTLLCNKPFANNKTPPSLMAAWCSEFLRLRVIVFASTDDLPASIGNLKHLRYLQISRVCPLKSLPPELCWLYNLQILSMQQCKLESLPSDFRKLICLQRFESHGFRCDSVFRRFQKEEIYFKVWVDAEDDEQGLGIRLIKNINQLSELVIYNIGKSIIKEHASEAQLQNKKYLEKLNLKWSLLWNPQDIDIEVLQFLQPPPCLKSLLLHGYRGLSLPSWFPPHNLPSLMSPSFISSSGLESSSVRGITDLIIDGCENLSSLEHVIHPAYIPALKKIKIKDCKELVSVPAERFWELRCLEELEVQGCPNICSQILVAPSLKRLVFGSKDWSGDYTCENLAENVDCCSLTYFFLSCNYLTSIQLQKWNLPALEELHISECRRLISIVGQSGHVIKDSSSVRAFPCLVSLTIEWCEKLSTIADLLAKEYLPAIERIHVRFCFELVSLPGESFGIFSSLKHLEICYCLKIAGRRGFVLPSSLQILSFYDCGDISAWVPSCLQNLASLITLRIDECQHITSIPGNLWSTNLTSLESLLIRDCDDIVSIGGENAISEIKNVWILVCPKLEELKQPMVRGSYLVL</sequence>
<reference evidence="1" key="2">
    <citation type="submission" date="2025-09" db="UniProtKB">
        <authorList>
            <consortium name="EnsemblPlants"/>
        </authorList>
    </citation>
    <scope>IDENTIFICATION</scope>
</reference>
<keyword evidence="2" id="KW-1185">Reference proteome</keyword>
<name>A0ACD5Y923_AVESA</name>
<dbReference type="Proteomes" id="UP001732700">
    <property type="component" value="Chromosome 5D"/>
</dbReference>
<evidence type="ECO:0000313" key="1">
    <source>
        <dbReference type="EnsemblPlants" id="AVESA.00010b.r2.5DG0935330.1.CDS"/>
    </source>
</evidence>